<dbReference type="EMBL" id="CAJVPP010002102">
    <property type="protein sequence ID" value="CAG8587261.1"/>
    <property type="molecule type" value="Genomic_DNA"/>
</dbReference>
<sequence>MINSLIPNNFKLLEKDSDLNAHEFIHIEDEILKGRLTDNEILDYILNSDKDDDHIELDEIEFTVYLKLV</sequence>
<protein>
    <submittedName>
        <fullName evidence="1">1233_t:CDS:1</fullName>
    </submittedName>
</protein>
<dbReference type="Proteomes" id="UP000789375">
    <property type="component" value="Unassembled WGS sequence"/>
</dbReference>
<organism evidence="1 2">
    <name type="scientific">Funneliformis mosseae</name>
    <name type="common">Endomycorrhizal fungus</name>
    <name type="synonym">Glomus mosseae</name>
    <dbReference type="NCBI Taxonomy" id="27381"/>
    <lineage>
        <taxon>Eukaryota</taxon>
        <taxon>Fungi</taxon>
        <taxon>Fungi incertae sedis</taxon>
        <taxon>Mucoromycota</taxon>
        <taxon>Glomeromycotina</taxon>
        <taxon>Glomeromycetes</taxon>
        <taxon>Glomerales</taxon>
        <taxon>Glomeraceae</taxon>
        <taxon>Funneliformis</taxon>
    </lineage>
</organism>
<accession>A0A9N9C500</accession>
<gene>
    <name evidence="1" type="ORF">FMOSSE_LOCUS8255</name>
</gene>
<evidence type="ECO:0000313" key="2">
    <source>
        <dbReference type="Proteomes" id="UP000789375"/>
    </source>
</evidence>
<evidence type="ECO:0000313" key="1">
    <source>
        <dbReference type="EMBL" id="CAG8587261.1"/>
    </source>
</evidence>
<proteinExistence type="predicted"/>
<comment type="caution">
    <text evidence="1">The sequence shown here is derived from an EMBL/GenBank/DDBJ whole genome shotgun (WGS) entry which is preliminary data.</text>
</comment>
<keyword evidence="2" id="KW-1185">Reference proteome</keyword>
<reference evidence="1" key="1">
    <citation type="submission" date="2021-06" db="EMBL/GenBank/DDBJ databases">
        <authorList>
            <person name="Kallberg Y."/>
            <person name="Tangrot J."/>
            <person name="Rosling A."/>
        </authorList>
    </citation>
    <scope>NUCLEOTIDE SEQUENCE</scope>
    <source>
        <strain evidence="1">87-6 pot B 2015</strain>
    </source>
</reference>
<name>A0A9N9C500_FUNMO</name>
<dbReference type="AlphaFoldDB" id="A0A9N9C500"/>